<evidence type="ECO:0000256" key="4">
    <source>
        <dbReference type="ARBA" id="ARBA00022723"/>
    </source>
</evidence>
<keyword evidence="7 10" id="KW-0408">Iron</keyword>
<feature type="binding site" description="axial binding residue" evidence="10">
    <location>
        <position position="337"/>
    </location>
    <ligand>
        <name>heme c</name>
        <dbReference type="ChEBI" id="CHEBI:61717"/>
        <label>3</label>
    </ligand>
    <ligandPart>
        <name>Fe</name>
        <dbReference type="ChEBI" id="CHEBI:18248"/>
    </ligandPart>
</feature>
<evidence type="ECO:0000256" key="11">
    <source>
        <dbReference type="SAM" id="Phobius"/>
    </source>
</evidence>
<evidence type="ECO:0000256" key="9">
    <source>
        <dbReference type="PIRSR" id="PIRSR000018-50"/>
    </source>
</evidence>
<organism evidence="14 15">
    <name type="scientific">Frateuria aurantia (strain ATCC 33424 / DSM 6220 / KCTC 2777 / LMG 1558 / NBRC 3245 / NCIMB 13370)</name>
    <name type="common">Acetobacter aurantius</name>
    <dbReference type="NCBI Taxonomy" id="767434"/>
    <lineage>
        <taxon>Bacteria</taxon>
        <taxon>Pseudomonadati</taxon>
        <taxon>Pseudomonadota</taxon>
        <taxon>Gammaproteobacteria</taxon>
        <taxon>Lysobacterales</taxon>
        <taxon>Rhodanobacteraceae</taxon>
        <taxon>Frateuria</taxon>
    </lineage>
</organism>
<dbReference type="PROSITE" id="PS51007">
    <property type="entry name" value="CYTC"/>
    <property type="match status" value="3"/>
</dbReference>
<dbReference type="Gene3D" id="1.10.760.10">
    <property type="entry name" value="Cytochrome c-like domain"/>
    <property type="match status" value="3"/>
</dbReference>
<dbReference type="OrthoDB" id="5290932at2"/>
<keyword evidence="4 10" id="KW-0479">Metal-binding</keyword>
<keyword evidence="11" id="KW-0812">Transmembrane</keyword>
<feature type="binding site" description="covalent" evidence="9">
    <location>
        <position position="336"/>
    </location>
    <ligand>
        <name>heme c</name>
        <dbReference type="ChEBI" id="CHEBI:61717"/>
        <label>3</label>
    </ligand>
</feature>
<dbReference type="PANTHER" id="PTHR35008">
    <property type="entry name" value="BLL4482 PROTEIN-RELATED"/>
    <property type="match status" value="1"/>
</dbReference>
<feature type="chain" id="PRO_5003613472" evidence="12">
    <location>
        <begin position="23"/>
        <end position="461"/>
    </location>
</feature>
<dbReference type="PIRSF" id="PIRSF000018">
    <property type="entry name" value="Mb_ADH_cyt_c"/>
    <property type="match status" value="1"/>
</dbReference>
<dbReference type="AlphaFoldDB" id="H8L572"/>
<keyword evidence="11" id="KW-1133">Transmembrane helix</keyword>
<keyword evidence="15" id="KW-1185">Reference proteome</keyword>
<evidence type="ECO:0000256" key="3">
    <source>
        <dbReference type="ARBA" id="ARBA00022617"/>
    </source>
</evidence>
<dbReference type="SUPFAM" id="SSF46626">
    <property type="entry name" value="Cytochrome c"/>
    <property type="match status" value="3"/>
</dbReference>
<evidence type="ECO:0000256" key="12">
    <source>
        <dbReference type="SAM" id="SignalP"/>
    </source>
</evidence>
<comment type="subcellular location">
    <subcellularLocation>
        <location evidence="1">Cell membrane</location>
    </subcellularLocation>
</comment>
<keyword evidence="2" id="KW-1003">Cell membrane</keyword>
<feature type="binding site" description="covalent" evidence="9">
    <location>
        <position position="194"/>
    </location>
    <ligand>
        <name>heme c</name>
        <dbReference type="ChEBI" id="CHEBI:61717"/>
        <label>2</label>
    </ligand>
</feature>
<feature type="binding site" description="covalent" evidence="9">
    <location>
        <position position="191"/>
    </location>
    <ligand>
        <name>heme c</name>
        <dbReference type="ChEBI" id="CHEBI:61717"/>
        <label>2</label>
    </ligand>
</feature>
<evidence type="ECO:0000259" key="13">
    <source>
        <dbReference type="PROSITE" id="PS51007"/>
    </source>
</evidence>
<evidence type="ECO:0000256" key="7">
    <source>
        <dbReference type="ARBA" id="ARBA00023004"/>
    </source>
</evidence>
<keyword evidence="8 11" id="KW-0472">Membrane</keyword>
<feature type="domain" description="Cytochrome c" evidence="13">
    <location>
        <begin position="31"/>
        <end position="134"/>
    </location>
</feature>
<evidence type="ECO:0000313" key="14">
    <source>
        <dbReference type="EMBL" id="AFC86651.1"/>
    </source>
</evidence>
<feature type="binding site" description="covalent" evidence="9">
    <location>
        <position position="48"/>
    </location>
    <ligand>
        <name>heme c</name>
        <dbReference type="ChEBI" id="CHEBI:61717"/>
        <label>1</label>
    </ligand>
</feature>
<evidence type="ECO:0000256" key="6">
    <source>
        <dbReference type="ARBA" id="ARBA00022737"/>
    </source>
</evidence>
<dbReference type="KEGG" id="fau:Fraau_2282"/>
<dbReference type="Pfam" id="PF00034">
    <property type="entry name" value="Cytochrom_C"/>
    <property type="match status" value="3"/>
</dbReference>
<dbReference type="Proteomes" id="UP000005234">
    <property type="component" value="Chromosome"/>
</dbReference>
<dbReference type="GO" id="GO:0009055">
    <property type="term" value="F:electron transfer activity"/>
    <property type="evidence" value="ECO:0007669"/>
    <property type="project" value="InterPro"/>
</dbReference>
<evidence type="ECO:0000256" key="8">
    <source>
        <dbReference type="ARBA" id="ARBA00023136"/>
    </source>
</evidence>
<dbReference type="PANTHER" id="PTHR35008:SF8">
    <property type="entry name" value="ALCOHOL DEHYDROGENASE CYTOCHROME C SUBUNIT"/>
    <property type="match status" value="1"/>
</dbReference>
<feature type="binding site" description="axial binding residue" evidence="10">
    <location>
        <position position="195"/>
    </location>
    <ligand>
        <name>heme c</name>
        <dbReference type="ChEBI" id="CHEBI:61717"/>
        <label>2</label>
    </ligand>
    <ligandPart>
        <name>Fe</name>
        <dbReference type="ChEBI" id="CHEBI:18248"/>
    </ligandPart>
</feature>
<dbReference type="GO" id="GO:0005886">
    <property type="term" value="C:plasma membrane"/>
    <property type="evidence" value="ECO:0007669"/>
    <property type="project" value="UniProtKB-SubCell"/>
</dbReference>
<evidence type="ECO:0000256" key="1">
    <source>
        <dbReference type="ARBA" id="ARBA00004236"/>
    </source>
</evidence>
<feature type="domain" description="Cytochrome c" evidence="13">
    <location>
        <begin position="176"/>
        <end position="284"/>
    </location>
</feature>
<dbReference type="InterPro" id="IPR051459">
    <property type="entry name" value="Cytochrome_c-type_DH"/>
</dbReference>
<dbReference type="HOGENOM" id="CLU_028594_0_1_6"/>
<dbReference type="EMBL" id="CP003350">
    <property type="protein sequence ID" value="AFC86651.1"/>
    <property type="molecule type" value="Genomic_DNA"/>
</dbReference>
<dbReference type="InterPro" id="IPR009056">
    <property type="entry name" value="Cyt_c-like_dom"/>
</dbReference>
<dbReference type="RefSeq" id="WP_014403654.1">
    <property type="nucleotide sequence ID" value="NC_017033.1"/>
</dbReference>
<feature type="binding site" description="covalent" evidence="9">
    <location>
        <position position="333"/>
    </location>
    <ligand>
        <name>heme c</name>
        <dbReference type="ChEBI" id="CHEBI:61717"/>
        <label>3</label>
    </ligand>
</feature>
<feature type="transmembrane region" description="Helical" evidence="11">
    <location>
        <begin position="435"/>
        <end position="455"/>
    </location>
</feature>
<dbReference type="STRING" id="767434.Fraau_2282"/>
<keyword evidence="5 12" id="KW-0732">Signal</keyword>
<keyword evidence="3 9" id="KW-0349">Heme</keyword>
<evidence type="ECO:0000256" key="5">
    <source>
        <dbReference type="ARBA" id="ARBA00022729"/>
    </source>
</evidence>
<keyword evidence="6" id="KW-0677">Repeat</keyword>
<proteinExistence type="predicted"/>
<protein>
    <submittedName>
        <fullName evidence="14">Cytochrome c, mono-and diheme variants family</fullName>
    </submittedName>
</protein>
<accession>H8L572</accession>
<gene>
    <name evidence="14" type="ordered locus">Fraau_2282</name>
</gene>
<dbReference type="GO" id="GO:0020037">
    <property type="term" value="F:heme binding"/>
    <property type="evidence" value="ECO:0007669"/>
    <property type="project" value="InterPro"/>
</dbReference>
<sequence>MNRRIRWLAAAAILLVSGALLAQEGAVDAAARLAKGRYLVTAADCVACHTVPGGKLMAGGVRITTPVGELVTPNITPDVEHGIGGWTEDEFYHALHEGIGRHGEYLYPAFPFDAYTHLSRDEVAAIWAYLQSVPAVPVSAPPSSLRFPYNHRSLLWGWRLLNFRQADERPVPPLDTPVARGQHLAEALAHCGTCHTPRNASMGMDAGRSMQGGSLGGWYAPDLRPGGENSIAAWSDEELASYLKTGRGPHAVAAGPMAEVVEKSLSELPTGDIDDLVAWLRSLPQDPVRAGQPAPVPASSGAAGTAALLGELRHTYHGEQLPDDGAHIFAGLCSSCHGLDGRGGPDRVYPDLLQAASVHGAQADNLVMVILQGVHRSAPARPADMAGYANQLDDDQVAALTNWISARAGVTRHVDAAEVARLRAQSATSSRGLRAILIGVGAGVLLVLVLILLSLRRRRRR</sequence>
<reference evidence="14" key="1">
    <citation type="submission" date="2012-02" db="EMBL/GenBank/DDBJ databases">
        <title>The complete genome of Frateuria aurantia DSM 6220.</title>
        <authorList>
            <consortium name="US DOE Joint Genome Institute (JGI-PGF)"/>
            <person name="Lucas S."/>
            <person name="Copeland A."/>
            <person name="Lapidus A."/>
            <person name="Glavina del Rio T."/>
            <person name="Dalin E."/>
            <person name="Tice H."/>
            <person name="Bruce D."/>
            <person name="Goodwin L."/>
            <person name="Pitluck S."/>
            <person name="Peters L."/>
            <person name="Ovchinnikova G."/>
            <person name="Teshima H."/>
            <person name="Kyrpides N."/>
            <person name="Mavromatis K."/>
            <person name="Ivanova N."/>
            <person name="Brettin T."/>
            <person name="Detter J.C."/>
            <person name="Han C."/>
            <person name="Larimer F."/>
            <person name="Land M."/>
            <person name="Hauser L."/>
            <person name="Markowitz V."/>
            <person name="Cheng J.-F."/>
            <person name="Hugenholtz P."/>
            <person name="Woyke T."/>
            <person name="Wu D."/>
            <person name="Brambilla E."/>
            <person name="Klenk H.-P."/>
            <person name="Eisen J.A."/>
        </authorList>
    </citation>
    <scope>NUCLEOTIDE SEQUENCE</scope>
    <source>
        <strain evidence="14">DSM 6220</strain>
    </source>
</reference>
<evidence type="ECO:0000256" key="2">
    <source>
        <dbReference type="ARBA" id="ARBA00022475"/>
    </source>
</evidence>
<dbReference type="eggNOG" id="COG2010">
    <property type="taxonomic scope" value="Bacteria"/>
</dbReference>
<dbReference type="InterPro" id="IPR014353">
    <property type="entry name" value="Membr-bd_ADH_cyt_c"/>
</dbReference>
<feature type="binding site" description="covalent" evidence="9">
    <location>
        <position position="45"/>
    </location>
    <ligand>
        <name>heme c</name>
        <dbReference type="ChEBI" id="CHEBI:61717"/>
        <label>1</label>
    </ligand>
</feature>
<evidence type="ECO:0000256" key="10">
    <source>
        <dbReference type="PIRSR" id="PIRSR000018-51"/>
    </source>
</evidence>
<name>H8L572_FRAAD</name>
<dbReference type="GO" id="GO:0016614">
    <property type="term" value="F:oxidoreductase activity, acting on CH-OH group of donors"/>
    <property type="evidence" value="ECO:0007669"/>
    <property type="project" value="InterPro"/>
</dbReference>
<feature type="binding site" description="axial binding residue" evidence="10">
    <location>
        <position position="49"/>
    </location>
    <ligand>
        <name>heme c</name>
        <dbReference type="ChEBI" id="CHEBI:61717"/>
        <label>1</label>
    </ligand>
    <ligandPart>
        <name>Fe</name>
        <dbReference type="ChEBI" id="CHEBI:18248"/>
    </ligandPart>
</feature>
<evidence type="ECO:0000313" key="15">
    <source>
        <dbReference type="Proteomes" id="UP000005234"/>
    </source>
</evidence>
<feature type="domain" description="Cytochrome c" evidence="13">
    <location>
        <begin position="320"/>
        <end position="408"/>
    </location>
</feature>
<feature type="signal peptide" evidence="12">
    <location>
        <begin position="1"/>
        <end position="22"/>
    </location>
</feature>
<dbReference type="GO" id="GO:0005506">
    <property type="term" value="F:iron ion binding"/>
    <property type="evidence" value="ECO:0007669"/>
    <property type="project" value="InterPro"/>
</dbReference>
<comment type="cofactor">
    <cofactor evidence="9">
        <name>heme c</name>
        <dbReference type="ChEBI" id="CHEBI:61717"/>
    </cofactor>
    <text evidence="9">Binds 3 heme c groups covalently per subunit.</text>
</comment>
<dbReference type="InterPro" id="IPR036909">
    <property type="entry name" value="Cyt_c-like_dom_sf"/>
</dbReference>